<feature type="coiled-coil region" evidence="9">
    <location>
        <begin position="609"/>
        <end position="643"/>
    </location>
</feature>
<dbReference type="GO" id="GO:0005794">
    <property type="term" value="C:Golgi apparatus"/>
    <property type="evidence" value="ECO:0007669"/>
    <property type="project" value="TreeGrafter"/>
</dbReference>
<evidence type="ECO:0000256" key="8">
    <source>
        <dbReference type="ARBA" id="ARBA00076355"/>
    </source>
</evidence>
<dbReference type="GO" id="GO:0031267">
    <property type="term" value="F:small GTPase binding"/>
    <property type="evidence" value="ECO:0007669"/>
    <property type="project" value="TreeGrafter"/>
</dbReference>
<feature type="coiled-coil region" evidence="9">
    <location>
        <begin position="927"/>
        <end position="975"/>
    </location>
</feature>
<comment type="subcellular location">
    <subcellularLocation>
        <location evidence="2">Cytoplasm</location>
    </subcellularLocation>
    <subcellularLocation>
        <location evidence="1">Nucleus</location>
    </subcellularLocation>
</comment>
<feature type="coiled-coil region" evidence="9">
    <location>
        <begin position="677"/>
        <end position="736"/>
    </location>
</feature>
<dbReference type="OrthoDB" id="5322683at2759"/>
<feature type="region of interest" description="Disordered" evidence="10">
    <location>
        <begin position="988"/>
        <end position="1007"/>
    </location>
</feature>
<name>A0A0N5D852_THECL</name>
<reference evidence="13" key="1">
    <citation type="submission" date="2016-04" db="UniProtKB">
        <authorList>
            <consortium name="WormBaseParasite"/>
        </authorList>
    </citation>
    <scope>IDENTIFICATION</scope>
</reference>
<proteinExistence type="inferred from homology"/>
<evidence type="ECO:0000256" key="7">
    <source>
        <dbReference type="ARBA" id="ARBA00053047"/>
    </source>
</evidence>
<feature type="coiled-coil region" evidence="9">
    <location>
        <begin position="1321"/>
        <end position="1362"/>
    </location>
</feature>
<evidence type="ECO:0000313" key="11">
    <source>
        <dbReference type="EMBL" id="VDN06882.1"/>
    </source>
</evidence>
<accession>A0A0N5D852</accession>
<evidence type="ECO:0000256" key="5">
    <source>
        <dbReference type="ARBA" id="ARBA00022694"/>
    </source>
</evidence>
<evidence type="ECO:0000313" key="13">
    <source>
        <dbReference type="WBParaSite" id="TCLT_0000927401-mRNA-1"/>
    </source>
</evidence>
<keyword evidence="12" id="KW-1185">Reference proteome</keyword>
<dbReference type="InterPro" id="IPR015419">
    <property type="entry name" value="CTAG/Pcc1"/>
</dbReference>
<dbReference type="EMBL" id="UYYF01004761">
    <property type="protein sequence ID" value="VDN06882.1"/>
    <property type="molecule type" value="Genomic_DNA"/>
</dbReference>
<evidence type="ECO:0000256" key="1">
    <source>
        <dbReference type="ARBA" id="ARBA00004123"/>
    </source>
</evidence>
<protein>
    <recommendedName>
        <fullName evidence="8">L antigen family member 3</fullName>
    </recommendedName>
</protein>
<feature type="compositionally biased region" description="Polar residues" evidence="10">
    <location>
        <begin position="201"/>
        <end position="211"/>
    </location>
</feature>
<evidence type="ECO:0000313" key="12">
    <source>
        <dbReference type="Proteomes" id="UP000276776"/>
    </source>
</evidence>
<dbReference type="Gene3D" id="3.30.310.50">
    <property type="entry name" value="Alpha-D-phosphohexomutase, C-terminal domain"/>
    <property type="match status" value="1"/>
</dbReference>
<reference evidence="11 12" key="2">
    <citation type="submission" date="2018-11" db="EMBL/GenBank/DDBJ databases">
        <authorList>
            <consortium name="Pathogen Informatics"/>
        </authorList>
    </citation>
    <scope>NUCLEOTIDE SEQUENCE [LARGE SCALE GENOMIC DNA]</scope>
</reference>
<dbReference type="GO" id="GO:0048193">
    <property type="term" value="P:Golgi vesicle transport"/>
    <property type="evidence" value="ECO:0007669"/>
    <property type="project" value="TreeGrafter"/>
</dbReference>
<keyword evidence="9" id="KW-0175">Coiled coil</keyword>
<keyword evidence="4" id="KW-0963">Cytoplasm</keyword>
<dbReference type="Pfam" id="PF09341">
    <property type="entry name" value="Pcc1"/>
    <property type="match status" value="1"/>
</dbReference>
<comment type="function">
    <text evidence="7">Component of the EKC/KEOPS complex that is required for the formation of a threonylcarbamoyl group on adenosine at position 37 (t(6)A37) in tRNAs that read codons beginning with adenine. The complex is probably involved in the transfer of the threonylcarbamoyl moiety of threonylcarbamoyl-AMP (TC-AMP) to the N6 group of A37. LAGE3 functions as a dimerization module for the complex.</text>
</comment>
<feature type="coiled-coil region" evidence="9">
    <location>
        <begin position="464"/>
        <end position="559"/>
    </location>
</feature>
<evidence type="ECO:0000256" key="6">
    <source>
        <dbReference type="ARBA" id="ARBA00023242"/>
    </source>
</evidence>
<feature type="coiled-coil region" evidence="9">
    <location>
        <begin position="328"/>
        <end position="413"/>
    </location>
</feature>
<evidence type="ECO:0000256" key="10">
    <source>
        <dbReference type="SAM" id="MobiDB-lite"/>
    </source>
</evidence>
<organism evidence="13">
    <name type="scientific">Thelazia callipaeda</name>
    <name type="common">Oriental eyeworm</name>
    <name type="synonym">Parasitic nematode</name>
    <dbReference type="NCBI Taxonomy" id="103827"/>
    <lineage>
        <taxon>Eukaryota</taxon>
        <taxon>Metazoa</taxon>
        <taxon>Ecdysozoa</taxon>
        <taxon>Nematoda</taxon>
        <taxon>Chromadorea</taxon>
        <taxon>Rhabditida</taxon>
        <taxon>Spirurina</taxon>
        <taxon>Spiruromorpha</taxon>
        <taxon>Thelazioidea</taxon>
        <taxon>Thelaziidae</taxon>
        <taxon>Thelazia</taxon>
    </lineage>
</organism>
<feature type="coiled-coil region" evidence="9">
    <location>
        <begin position="1033"/>
        <end position="1194"/>
    </location>
</feature>
<evidence type="ECO:0000256" key="3">
    <source>
        <dbReference type="ARBA" id="ARBA00007073"/>
    </source>
</evidence>
<feature type="coiled-coil region" evidence="9">
    <location>
        <begin position="769"/>
        <end position="895"/>
    </location>
</feature>
<feature type="compositionally biased region" description="Polar residues" evidence="10">
    <location>
        <begin position="154"/>
        <end position="191"/>
    </location>
</feature>
<gene>
    <name evidence="11" type="ORF">TCLT_LOCUS9263</name>
</gene>
<dbReference type="STRING" id="103827.A0A0N5D852"/>
<evidence type="ECO:0000256" key="9">
    <source>
        <dbReference type="SAM" id="Coils"/>
    </source>
</evidence>
<comment type="similarity">
    <text evidence="3">Belongs to the CTAG/PCC1 family.</text>
</comment>
<dbReference type="PANTHER" id="PTHR19327">
    <property type="entry name" value="GOLGIN"/>
    <property type="match status" value="1"/>
</dbReference>
<keyword evidence="6" id="KW-0539">Nucleus</keyword>
<dbReference type="GO" id="GO:0005634">
    <property type="term" value="C:nucleus"/>
    <property type="evidence" value="ECO:0007669"/>
    <property type="project" value="UniProtKB-SubCell"/>
</dbReference>
<dbReference type="PANTHER" id="PTHR19327:SF0">
    <property type="entry name" value="GOLGIN SUBFAMILY A MEMBER 4"/>
    <property type="match status" value="1"/>
</dbReference>
<evidence type="ECO:0000256" key="2">
    <source>
        <dbReference type="ARBA" id="ARBA00004496"/>
    </source>
</evidence>
<keyword evidence="5" id="KW-0819">tRNA processing</keyword>
<evidence type="ECO:0000256" key="4">
    <source>
        <dbReference type="ARBA" id="ARBA00022490"/>
    </source>
</evidence>
<dbReference type="GO" id="GO:0008033">
    <property type="term" value="P:tRNA processing"/>
    <property type="evidence" value="ECO:0007669"/>
    <property type="project" value="UniProtKB-KW"/>
</dbReference>
<dbReference type="WBParaSite" id="TCLT_0000927401-mRNA-1">
    <property type="protein sequence ID" value="TCLT_0000927401-mRNA-1"/>
    <property type="gene ID" value="TCLT_0000927401"/>
</dbReference>
<feature type="region of interest" description="Disordered" evidence="10">
    <location>
        <begin position="154"/>
        <end position="227"/>
    </location>
</feature>
<dbReference type="FunFam" id="3.30.310.50:FF:000005">
    <property type="entry name" value="L antigen family member 3"/>
    <property type="match status" value="1"/>
</dbReference>
<dbReference type="OMA" id="KQMNEEY"/>
<dbReference type="Proteomes" id="UP000276776">
    <property type="component" value="Unassembled WGS sequence"/>
</dbReference>
<sequence length="1372" mass="159332">MQETEDYSDNSSVGSALDCKNTVSESHKATLCIDLGDEQQARMICKTLSVDEEPSRSTAVRTYSVQGHHLIVNIASSDVKYLQKSIDNLFDMCWLARQTIEQVTQYRLKIRDDANEYSKKKSGMFKGLKSKLEDEAKKLQATVSQYGENLAQQVRSGMSETGNDASGHTRHLFSSSSTLRNSLTPSPNLYSDESERGYDSSKPQNPNSSAMMQEVPEQDLLSWSRKRSNSIESESSLGNLFSAMPGMLNFGHRLNTITSDIESESAATSSQFQSASKEQISTVLHKLQGRAANYKDKYRKLVHMYNDLVRDSEKYQARLFISVLATTQDKALNRIESLRQKNRELMEKIQEYELDTEKGEAPRKEVQEKGKVAKLQEMLEKCHINIKENEERISQLTEENQKLKKSLETSYGEQGISDLAVQRMSAEWKSRMDCLNEEWTERLRNCEEAHVEFFSGTLAIAKVKAEMHKALDEKDIELQAARAKSKMLETNGLEVLKHIDELKATVDALENEKADMVEKLSEAKQQGVKAVRCEEEEKREELIKEMEKKRATEREEDERRFQELIKTNVYLVYFTTILKDAFWASKFREQEEQMQLAIEEREMQKVAAVMEHDRRNDDLGLQVEKLTAEKLHLQSVLDNMKERHRQQMDELCVSIEANKERHQQTCIKMTKKQEQLVASLQKDLELTTESNKLLKEQFEEFKRSKAERAKEFEDRNGELLADLTQKQKILDQIEEKHKTEVDTLHESISAMKESHEEILSENIIMKEKLTKTSLELQEWEKKIIELNQRFSIREKEVKELNEILEQKAATIMNLESEKEILRSELASTREFSKIHQHLQFCCLKEQLTVAEMERDEAERKYSEMEEKVQKAMLELEEDRRILQQGKQELEEKELRNNQWGGKEMTEKEAHIVKQKMDQVEYQAQKAKNDLNEKVALLIAESEKLKSQVEDQQEQIEGLEEEKQMLTDKLQHIKKKVFLTSKEQGVELSNSESTTCVEENEMPNEFPPRAENKLSLLAEIEELETNMCMVIKQKKNVIQELENIRSSRDNLKMKIAEVEENFHEISSKKNLEIEKLKTQLIDREGVVDELQKKINERRSNDDAELHSLKMTLNEERKRQEVLESELIEMTKKLDKLTTELKQSKENNECLQNELGSIKKKREEEQKIRDQYATLLKNANDSFEAAQKELANLDLIRTEKDRLVAELSSTKNDCEKIVLQLKHVTDNELRIEEMNKKAEQKMLKVKKQYEADGNAAKAELLLEIDEMRSQLAERDLMIEEQKLNVNALEKKLLDEEQNTKIINELQASIRAVSAEKDLKLIECSEMNNELNLLRTSLDEMRNQLTCQKNQIDSMQQKLDSSAAENIHLKGLFEV</sequence>